<feature type="compositionally biased region" description="Basic residues" evidence="1">
    <location>
        <begin position="245"/>
        <end position="255"/>
    </location>
</feature>
<proteinExistence type="predicted"/>
<feature type="compositionally biased region" description="Low complexity" evidence="1">
    <location>
        <begin position="40"/>
        <end position="63"/>
    </location>
</feature>
<evidence type="ECO:0000313" key="3">
    <source>
        <dbReference type="Proteomes" id="UP000695562"/>
    </source>
</evidence>
<protein>
    <submittedName>
        <fullName evidence="2">Uncharacterized protein</fullName>
    </submittedName>
</protein>
<organism evidence="2 3">
    <name type="scientific">Polysphondylium violaceum</name>
    <dbReference type="NCBI Taxonomy" id="133409"/>
    <lineage>
        <taxon>Eukaryota</taxon>
        <taxon>Amoebozoa</taxon>
        <taxon>Evosea</taxon>
        <taxon>Eumycetozoa</taxon>
        <taxon>Dictyostelia</taxon>
        <taxon>Dictyosteliales</taxon>
        <taxon>Dictyosteliaceae</taxon>
        <taxon>Polysphondylium</taxon>
    </lineage>
</organism>
<name>A0A8J4PZW4_9MYCE</name>
<sequence>MKDKENDIILTDKQRKRELSFTFSLANKRLKANNSGGSGNDSLLSSTKSLKSSQQQQQQQLSEKQIKKRDKRKWKRGIPKSNVCCFDPSSSSLSSSSIAVDPNSKDKVFIQCKGSTKYSLQCLRPVSKESVFCKQHLTPFYQSYILQLKEKGLTIDEIINHDAWRWNINSNNKTNKTKEHSIEALEFKDQVSNDDSNNNNNSIESPSLEFTNNSQKRLDHQREQRIKRQKELNQILSKKNDNSQKKKKKKKKKKNKEYPIISKSARSKRISTNSFTKTKYIYFSKSATNNNTLDHQINLIDNGNNIIDHKSTIFPQHHQQQQQQLQQNIEPCKSFLSQLSLKCSNNGTVENSIFYNHLQNISHNNSNNSQCTLSSIVSYCCFIQKKIIGYCWSDKNSCRKWKLTISLVCWKFHSYISEFCSRELDLDITESMLKNIDVLNHYKSKYSLFQLPPVKLRFSTQVFHQMCEKYKLIKNNNNNMVNNDNCGFSEFFSRLETLDLDYDSRYPLSLDHINLIFSNRCLVSNISIQFNGKCDGPSIYCLLQYIDDLPNIKSLSLLDLVEEHGSSINEASTANLDTTMSDISPRNHHQNDDYSTLELCPIRTLLNPSCASQSVCCKTIESIHFESLSVLFYKDLICSIQNNRFSNLKSLSIVYDDVEFFKQIPFKEFALALSKLVKLEHLCLSLSIVLSQYEFDIKWFLYYLTQENSLININLDWISDDINRVYSKEFINYIFNCKEKLQKLTINTPIISEIKSTSKLVSLNLTFESHITPCTIESLVRDLLNPNSNLKKLGIFNTGLYINRLLTRIITVGTKLKTIRSYAYCKDFNLVLQALASNHSLEKLHLTSDSYCELNKNMIESLLDTIEFHPSILKLKIESKFHTLSPKFYHSQFPFNIFFDHLTVQFIIIKKPNKIYNYDV</sequence>
<dbReference type="EMBL" id="AJWJ01000033">
    <property type="protein sequence ID" value="KAF2077288.1"/>
    <property type="molecule type" value="Genomic_DNA"/>
</dbReference>
<feature type="region of interest" description="Disordered" evidence="1">
    <location>
        <begin position="189"/>
        <end position="262"/>
    </location>
</feature>
<reference evidence="2" key="1">
    <citation type="submission" date="2020-01" db="EMBL/GenBank/DDBJ databases">
        <title>Development of genomics and gene disruption for Polysphondylium violaceum indicates a role for the polyketide synthase stlB in stalk morphogenesis.</title>
        <authorList>
            <person name="Narita B."/>
            <person name="Kawabe Y."/>
            <person name="Kin K."/>
            <person name="Saito T."/>
            <person name="Gibbs R."/>
            <person name="Kuspa A."/>
            <person name="Muzny D."/>
            <person name="Queller D."/>
            <person name="Richards S."/>
            <person name="Strassman J."/>
            <person name="Sucgang R."/>
            <person name="Worley K."/>
            <person name="Schaap P."/>
        </authorList>
    </citation>
    <scope>NUCLEOTIDE SEQUENCE</scope>
    <source>
        <strain evidence="2">QSvi11</strain>
    </source>
</reference>
<feature type="region of interest" description="Disordered" evidence="1">
    <location>
        <begin position="30"/>
        <end position="81"/>
    </location>
</feature>
<feature type="compositionally biased region" description="Low complexity" evidence="1">
    <location>
        <begin position="193"/>
        <end position="202"/>
    </location>
</feature>
<evidence type="ECO:0000256" key="1">
    <source>
        <dbReference type="SAM" id="MobiDB-lite"/>
    </source>
</evidence>
<feature type="compositionally biased region" description="Basic and acidic residues" evidence="1">
    <location>
        <begin position="216"/>
        <end position="231"/>
    </location>
</feature>
<keyword evidence="3" id="KW-1185">Reference proteome</keyword>
<dbReference type="AlphaFoldDB" id="A0A8J4PZW4"/>
<dbReference type="OrthoDB" id="19150at2759"/>
<gene>
    <name evidence="2" type="ORF">CYY_001413</name>
</gene>
<evidence type="ECO:0000313" key="2">
    <source>
        <dbReference type="EMBL" id="KAF2077288.1"/>
    </source>
</evidence>
<accession>A0A8J4PZW4</accession>
<feature type="compositionally biased region" description="Polar residues" evidence="1">
    <location>
        <begin position="203"/>
        <end position="215"/>
    </location>
</feature>
<dbReference type="Proteomes" id="UP000695562">
    <property type="component" value="Unassembled WGS sequence"/>
</dbReference>
<feature type="compositionally biased region" description="Basic residues" evidence="1">
    <location>
        <begin position="66"/>
        <end position="78"/>
    </location>
</feature>
<comment type="caution">
    <text evidence="2">The sequence shown here is derived from an EMBL/GenBank/DDBJ whole genome shotgun (WGS) entry which is preliminary data.</text>
</comment>